<dbReference type="GO" id="GO:0043190">
    <property type="term" value="C:ATP-binding cassette (ABC) transporter complex"/>
    <property type="evidence" value="ECO:0007669"/>
    <property type="project" value="InterPro"/>
</dbReference>
<keyword evidence="3" id="KW-0592">Phosphate transport</keyword>
<feature type="non-terminal residue" evidence="9">
    <location>
        <position position="1"/>
    </location>
</feature>
<dbReference type="Pfam" id="PF12849">
    <property type="entry name" value="PBP_like_2"/>
    <property type="match status" value="1"/>
</dbReference>
<keyword evidence="10" id="KW-1185">Reference proteome</keyword>
<keyword evidence="5" id="KW-0564">Palmitate</keyword>
<dbReference type="EMBL" id="FTRV01000015">
    <property type="protein sequence ID" value="SPM30891.1"/>
    <property type="molecule type" value="Genomic_DNA"/>
</dbReference>
<evidence type="ECO:0000256" key="5">
    <source>
        <dbReference type="ARBA" id="ARBA00023139"/>
    </source>
</evidence>
<dbReference type="SUPFAM" id="SSF53850">
    <property type="entry name" value="Periplasmic binding protein-like II"/>
    <property type="match status" value="1"/>
</dbReference>
<sequence>LKPNRFGAALGVLGCAALVISGCGNDNNNASGGGASTGASGASTGSVNCGGKKTLKASGSTAQANAMTRFVNAFEQACPGQTLNYTANGSGAGISEFNGNQTDFGGSDSPLAPNEYTAAQQRCGSPAWNLPVVFGPIAITYNVKGVSSLNLDGQTAAKIFNGAITTWNDPAIAGLNGGTTLPAEPIHVVFRNDQSGTTDNFQHYLDAASNGAWGKGAGKTFNGGVGEGAKGNDGTSAAIKATEGSITYNEWSFAKAQNLNMAKIVTPAGPDAVAISADSVGKTISGATVKGQGNDLVLDTNSFYKPTQPGSYPIVLATYEIVCSKYPDSQVGTAVKAFLQSTIGAGQNGLADNGYIPIPDSFNSKLSTAVNAIA</sequence>
<accession>A0A2U3NH77</accession>
<dbReference type="CDD" id="cd13565">
    <property type="entry name" value="PBP2_PstS"/>
    <property type="match status" value="1"/>
</dbReference>
<keyword evidence="2" id="KW-0813">Transport</keyword>
<comment type="similarity">
    <text evidence="1">Belongs to the PstS family.</text>
</comment>
<dbReference type="Proteomes" id="UP000241595">
    <property type="component" value="Unassembled WGS sequence"/>
</dbReference>
<protein>
    <submittedName>
        <fullName evidence="9">ABC-type phosphate transport system, periplasmic component</fullName>
    </submittedName>
</protein>
<gene>
    <name evidence="9" type="ORF">MTAB308_4401</name>
</gene>
<feature type="binding site" evidence="7">
    <location>
        <begin position="195"/>
        <end position="197"/>
    </location>
    <ligand>
        <name>phosphate</name>
        <dbReference type="ChEBI" id="CHEBI:43474"/>
    </ligand>
</feature>
<dbReference type="PANTHER" id="PTHR42996">
    <property type="entry name" value="PHOSPHATE-BINDING PROTEIN PSTS"/>
    <property type="match status" value="1"/>
</dbReference>
<dbReference type="InterPro" id="IPR050962">
    <property type="entry name" value="Phosphate-bind_PstS"/>
</dbReference>
<dbReference type="AlphaFoldDB" id="A0A2U3NH77"/>
<dbReference type="NCBIfam" id="TIGR00975">
    <property type="entry name" value="3a0107s03"/>
    <property type="match status" value="1"/>
</dbReference>
<evidence type="ECO:0000256" key="3">
    <source>
        <dbReference type="ARBA" id="ARBA00022592"/>
    </source>
</evidence>
<keyword evidence="4" id="KW-0732">Signal</keyword>
<feature type="domain" description="PBP" evidence="8">
    <location>
        <begin position="52"/>
        <end position="340"/>
    </location>
</feature>
<name>A0A2U3NH77_9MYCO</name>
<feature type="binding site" evidence="7">
    <location>
        <begin position="60"/>
        <end position="62"/>
    </location>
    <ligand>
        <name>phosphate</name>
        <dbReference type="ChEBI" id="CHEBI:43474"/>
    </ligand>
</feature>
<dbReference type="GO" id="GO:0035435">
    <property type="term" value="P:phosphate ion transmembrane transport"/>
    <property type="evidence" value="ECO:0007669"/>
    <property type="project" value="InterPro"/>
</dbReference>
<dbReference type="PANTHER" id="PTHR42996:SF1">
    <property type="entry name" value="PHOSPHATE-BINDING PROTEIN PSTS"/>
    <property type="match status" value="1"/>
</dbReference>
<evidence type="ECO:0000256" key="6">
    <source>
        <dbReference type="ARBA" id="ARBA00023288"/>
    </source>
</evidence>
<feature type="binding site" evidence="7">
    <location>
        <position position="90"/>
    </location>
    <ligand>
        <name>phosphate</name>
        <dbReference type="ChEBI" id="CHEBI:43474"/>
    </ligand>
</feature>
<evidence type="ECO:0000259" key="8">
    <source>
        <dbReference type="Pfam" id="PF12849"/>
    </source>
</evidence>
<dbReference type="STRING" id="1841859.GCA_900157385_04402"/>
<evidence type="ECO:0000256" key="7">
    <source>
        <dbReference type="PIRSR" id="PIRSR002756-1"/>
    </source>
</evidence>
<reference evidence="9 10" key="1">
    <citation type="submission" date="2017-01" db="EMBL/GenBank/DDBJ databases">
        <authorList>
            <consortium name="Urmite Genomes"/>
        </authorList>
    </citation>
    <scope>NUCLEOTIDE SEQUENCE [LARGE SCALE GENOMIC DNA]</scope>
    <source>
        <strain evidence="9 10">AB308</strain>
    </source>
</reference>
<dbReference type="Gene3D" id="3.40.190.10">
    <property type="entry name" value="Periplasmic binding protein-like II"/>
    <property type="match status" value="2"/>
</dbReference>
<evidence type="ECO:0000256" key="4">
    <source>
        <dbReference type="ARBA" id="ARBA00022729"/>
    </source>
</evidence>
<organism evidence="9 10">
    <name type="scientific">Mycobacterium terramassiliense</name>
    <dbReference type="NCBI Taxonomy" id="1841859"/>
    <lineage>
        <taxon>Bacteria</taxon>
        <taxon>Bacillati</taxon>
        <taxon>Actinomycetota</taxon>
        <taxon>Actinomycetes</taxon>
        <taxon>Mycobacteriales</taxon>
        <taxon>Mycobacteriaceae</taxon>
        <taxon>Mycobacterium</taxon>
    </lineage>
</organism>
<dbReference type="InterPro" id="IPR005673">
    <property type="entry name" value="ABC_phos-bd_PstS"/>
</dbReference>
<dbReference type="PIRSF" id="PIRSF002756">
    <property type="entry name" value="PstS"/>
    <property type="match status" value="1"/>
</dbReference>
<evidence type="ECO:0000313" key="10">
    <source>
        <dbReference type="Proteomes" id="UP000241595"/>
    </source>
</evidence>
<feature type="binding site" evidence="7">
    <location>
        <position position="108"/>
    </location>
    <ligand>
        <name>phosphate</name>
        <dbReference type="ChEBI" id="CHEBI:43474"/>
    </ligand>
</feature>
<dbReference type="InterPro" id="IPR024370">
    <property type="entry name" value="PBP_domain"/>
</dbReference>
<dbReference type="GO" id="GO:0042301">
    <property type="term" value="F:phosphate ion binding"/>
    <property type="evidence" value="ECO:0007669"/>
    <property type="project" value="InterPro"/>
</dbReference>
<keyword evidence="6" id="KW-0449">Lipoprotein</keyword>
<evidence type="ECO:0000313" key="9">
    <source>
        <dbReference type="EMBL" id="SPM30891.1"/>
    </source>
</evidence>
<proteinExistence type="inferred from homology"/>
<evidence type="ECO:0000256" key="1">
    <source>
        <dbReference type="ARBA" id="ARBA00008725"/>
    </source>
</evidence>
<evidence type="ECO:0000256" key="2">
    <source>
        <dbReference type="ARBA" id="ARBA00022448"/>
    </source>
</evidence>